<keyword evidence="1" id="KW-0547">Nucleotide-binding</keyword>
<comment type="caution">
    <text evidence="4">The sequence shown here is derived from an EMBL/GenBank/DDBJ whole genome shotgun (WGS) entry which is preliminary data.</text>
</comment>
<dbReference type="Proteomes" id="UP001431209">
    <property type="component" value="Unassembled WGS sequence"/>
</dbReference>
<keyword evidence="5" id="KW-1185">Reference proteome</keyword>
<dbReference type="InterPro" id="IPR011009">
    <property type="entry name" value="Kinase-like_dom_sf"/>
</dbReference>
<organism evidence="4 5">
    <name type="scientific">Acrasis kona</name>
    <dbReference type="NCBI Taxonomy" id="1008807"/>
    <lineage>
        <taxon>Eukaryota</taxon>
        <taxon>Discoba</taxon>
        <taxon>Heterolobosea</taxon>
        <taxon>Tetramitia</taxon>
        <taxon>Eutetramitia</taxon>
        <taxon>Acrasidae</taxon>
        <taxon>Acrasis</taxon>
    </lineage>
</organism>
<keyword evidence="2" id="KW-0067">ATP-binding</keyword>
<dbReference type="Gene3D" id="3.30.200.20">
    <property type="entry name" value="Phosphorylase Kinase, domain 1"/>
    <property type="match status" value="1"/>
</dbReference>
<reference evidence="4 5" key="1">
    <citation type="submission" date="2024-03" db="EMBL/GenBank/DDBJ databases">
        <title>The Acrasis kona genome and developmental transcriptomes reveal deep origins of eukaryotic multicellular pathways.</title>
        <authorList>
            <person name="Sheikh S."/>
            <person name="Fu C.-J."/>
            <person name="Brown M.W."/>
            <person name="Baldauf S.L."/>
        </authorList>
    </citation>
    <scope>NUCLEOTIDE SEQUENCE [LARGE SCALE GENOMIC DNA]</scope>
    <source>
        <strain evidence="4 5">ATCC MYA-3509</strain>
    </source>
</reference>
<keyword evidence="4" id="KW-0418">Kinase</keyword>
<name>A0AAW2ZG66_9EUKA</name>
<dbReference type="GO" id="GO:0005524">
    <property type="term" value="F:ATP binding"/>
    <property type="evidence" value="ECO:0007669"/>
    <property type="project" value="UniProtKB-KW"/>
</dbReference>
<evidence type="ECO:0000256" key="1">
    <source>
        <dbReference type="ARBA" id="ARBA00022741"/>
    </source>
</evidence>
<accession>A0AAW2ZG66</accession>
<proteinExistence type="predicted"/>
<keyword evidence="4" id="KW-0808">Transferase</keyword>
<dbReference type="EMBL" id="JAOPGA020001439">
    <property type="protein sequence ID" value="KAL0488440.1"/>
    <property type="molecule type" value="Genomic_DNA"/>
</dbReference>
<feature type="domain" description="Protein kinase" evidence="3">
    <location>
        <begin position="36"/>
        <end position="156"/>
    </location>
</feature>
<evidence type="ECO:0000259" key="3">
    <source>
        <dbReference type="PROSITE" id="PS50011"/>
    </source>
</evidence>
<evidence type="ECO:0000256" key="2">
    <source>
        <dbReference type="ARBA" id="ARBA00022840"/>
    </source>
</evidence>
<evidence type="ECO:0000313" key="4">
    <source>
        <dbReference type="EMBL" id="KAL0488440.1"/>
    </source>
</evidence>
<evidence type="ECO:0000313" key="5">
    <source>
        <dbReference type="Proteomes" id="UP001431209"/>
    </source>
</evidence>
<dbReference type="PROSITE" id="PS50011">
    <property type="entry name" value="PROTEIN_KINASE_DOM"/>
    <property type="match status" value="1"/>
</dbReference>
<dbReference type="PANTHER" id="PTHR24055">
    <property type="entry name" value="MITOGEN-ACTIVATED PROTEIN KINASE"/>
    <property type="match status" value="1"/>
</dbReference>
<dbReference type="AlphaFoldDB" id="A0AAW2ZG66"/>
<dbReference type="InterPro" id="IPR000719">
    <property type="entry name" value="Prot_kinase_dom"/>
</dbReference>
<dbReference type="SUPFAM" id="SSF56112">
    <property type="entry name" value="Protein kinase-like (PK-like)"/>
    <property type="match status" value="1"/>
</dbReference>
<protein>
    <submittedName>
        <fullName evidence="4">Kinase-domain conntaining protein</fullName>
    </submittedName>
</protein>
<dbReference type="InterPro" id="IPR050117">
    <property type="entry name" value="MAPK"/>
</dbReference>
<dbReference type="Pfam" id="PF00069">
    <property type="entry name" value="Pkinase"/>
    <property type="match status" value="1"/>
</dbReference>
<gene>
    <name evidence="4" type="ORF">AKO1_015604</name>
</gene>
<dbReference type="GO" id="GO:0004672">
    <property type="term" value="F:protein kinase activity"/>
    <property type="evidence" value="ECO:0007669"/>
    <property type="project" value="InterPro"/>
</dbReference>
<sequence>MHDVVPNQRDQLIQSRNILLNNSCIGKINFDVGSRYQIVNKPIRSSLGNIWYVVIKISSIKEPSVAIDTLSGDKVSIKKIPKAFTHSIEDTKRVLQEIKILKCISHPNIIKILDLPKPPSYDMFDDVYVVFELMQTNLQYYGEAYKILFISNIEIC</sequence>